<evidence type="ECO:0000313" key="3">
    <source>
        <dbReference type="Proteomes" id="UP001187471"/>
    </source>
</evidence>
<protein>
    <recommendedName>
        <fullName evidence="1">Myb/SANT-like domain-containing protein</fullName>
    </recommendedName>
</protein>
<feature type="domain" description="Myb/SANT-like" evidence="1">
    <location>
        <begin position="99"/>
        <end position="196"/>
    </location>
</feature>
<organism evidence="2 3">
    <name type="scientific">Escallonia rubra</name>
    <dbReference type="NCBI Taxonomy" id="112253"/>
    <lineage>
        <taxon>Eukaryota</taxon>
        <taxon>Viridiplantae</taxon>
        <taxon>Streptophyta</taxon>
        <taxon>Embryophyta</taxon>
        <taxon>Tracheophyta</taxon>
        <taxon>Spermatophyta</taxon>
        <taxon>Magnoliopsida</taxon>
        <taxon>eudicotyledons</taxon>
        <taxon>Gunneridae</taxon>
        <taxon>Pentapetalae</taxon>
        <taxon>asterids</taxon>
        <taxon>campanulids</taxon>
        <taxon>Escalloniales</taxon>
        <taxon>Escalloniaceae</taxon>
        <taxon>Escallonia</taxon>
    </lineage>
</organism>
<dbReference type="AlphaFoldDB" id="A0AA88RT85"/>
<dbReference type="PANTHER" id="PTHR46929:SF4">
    <property type="entry name" value="MYB_SANT-LIKE DOMAIN-CONTAINING PROTEIN"/>
    <property type="match status" value="1"/>
</dbReference>
<name>A0AA88RT85_9ASTE</name>
<keyword evidence="3" id="KW-1185">Reference proteome</keyword>
<reference evidence="2" key="1">
    <citation type="submission" date="2022-12" db="EMBL/GenBank/DDBJ databases">
        <title>Draft genome assemblies for two species of Escallonia (Escalloniales).</title>
        <authorList>
            <person name="Chanderbali A."/>
            <person name="Dervinis C."/>
            <person name="Anghel I."/>
            <person name="Soltis D."/>
            <person name="Soltis P."/>
            <person name="Zapata F."/>
        </authorList>
    </citation>
    <scope>NUCLEOTIDE SEQUENCE</scope>
    <source>
        <strain evidence="2">UCBG92.1500</strain>
        <tissue evidence="2">Leaf</tissue>
    </source>
</reference>
<dbReference type="Proteomes" id="UP001187471">
    <property type="component" value="Unassembled WGS sequence"/>
</dbReference>
<sequence length="206" mass="23730">MVVGIKDRYQLSRSSGSDNTGPLGDFTWTICDVKVVGLLALVYGRSLDERRDEKVVGLLALVYDRSLDGRRDEKGMAEEDGPSVVEGPKLAMGKSEHLNWSTNMDEAYIEEMLHEHRQRNYRDGVFSPDLYARMVANLREKLCMPRLTKQHLKNRTKTLKAHFSECYDMFRKDKISGFSWNSVTTRWGADAKVWEKIEKNRIASHK</sequence>
<dbReference type="Pfam" id="PF12776">
    <property type="entry name" value="Myb_DNA-bind_3"/>
    <property type="match status" value="1"/>
</dbReference>
<proteinExistence type="predicted"/>
<evidence type="ECO:0000259" key="1">
    <source>
        <dbReference type="Pfam" id="PF12776"/>
    </source>
</evidence>
<dbReference type="InterPro" id="IPR024752">
    <property type="entry name" value="Myb/SANT-like_dom"/>
</dbReference>
<gene>
    <name evidence="2" type="ORF">RJ640_022787</name>
</gene>
<comment type="caution">
    <text evidence="2">The sequence shown here is derived from an EMBL/GenBank/DDBJ whole genome shotgun (WGS) entry which is preliminary data.</text>
</comment>
<dbReference type="EMBL" id="JAVXUO010001759">
    <property type="protein sequence ID" value="KAK2979405.1"/>
    <property type="molecule type" value="Genomic_DNA"/>
</dbReference>
<evidence type="ECO:0000313" key="2">
    <source>
        <dbReference type="EMBL" id="KAK2979405.1"/>
    </source>
</evidence>
<accession>A0AA88RT85</accession>
<dbReference type="PANTHER" id="PTHR46929">
    <property type="entry name" value="EXPRESSED PROTEIN"/>
    <property type="match status" value="1"/>
</dbReference>